<evidence type="ECO:0000256" key="1">
    <source>
        <dbReference type="ARBA" id="ARBA00009451"/>
    </source>
</evidence>
<gene>
    <name evidence="8" type="primary">8232989</name>
    <name evidence="7" type="ORF">Phum_PHUM507230</name>
</gene>
<keyword evidence="2 6" id="KW-0689">Ribosomal protein</keyword>
<dbReference type="GeneID" id="8232989"/>
<dbReference type="KEGG" id="phu:Phum_PHUM507230"/>
<reference evidence="7" key="2">
    <citation type="submission" date="2007-04" db="EMBL/GenBank/DDBJ databases">
        <title>The genome of the human body louse.</title>
        <authorList>
            <consortium name="The Human Body Louse Genome Consortium"/>
            <person name="Kirkness E."/>
            <person name="Walenz B."/>
            <person name="Hass B."/>
            <person name="Bruggner R."/>
            <person name="Strausberg R."/>
        </authorList>
    </citation>
    <scope>NUCLEOTIDE SEQUENCE</scope>
    <source>
        <strain evidence="7">USDA</strain>
    </source>
</reference>
<dbReference type="RefSeq" id="XP_002431007.1">
    <property type="nucleotide sequence ID" value="XM_002430962.1"/>
</dbReference>
<dbReference type="VEuPathDB" id="VectorBase:PHUM507230"/>
<dbReference type="STRING" id="121224.E0VY13"/>
<dbReference type="SUPFAM" id="SSF54843">
    <property type="entry name" value="Ribosomal protein L22"/>
    <property type="match status" value="1"/>
</dbReference>
<sequence>MLGKSLINNLCRFLKPNVFTSGTFFHTSSANSLKWLELNEKIYPPQEPGEPPRPAYICHCKENVKYSPKKLWYIACLVRGMTVDEAVKQLQFINKKGAVIVQQAILEAQSLAVKEHNVEFKSNLWVSESFVGRGLIIKGLKRHARGRMSVIRYRYSHYFLTLEEGKPPKDYYYFRKEKSGEEMLAEWLNKYRNRSVLQSL</sequence>
<evidence type="ECO:0000256" key="3">
    <source>
        <dbReference type="ARBA" id="ARBA00023274"/>
    </source>
</evidence>
<dbReference type="CTD" id="8232989"/>
<dbReference type="EMBL" id="DS235842">
    <property type="protein sequence ID" value="EEB18269.1"/>
    <property type="molecule type" value="Genomic_DNA"/>
</dbReference>
<dbReference type="GO" id="GO:0006412">
    <property type="term" value="P:translation"/>
    <property type="evidence" value="ECO:0007669"/>
    <property type="project" value="InterPro"/>
</dbReference>
<name>E0VY13_PEDHC</name>
<comment type="similarity">
    <text evidence="1 6">Belongs to the universal ribosomal protein uL22 family.</text>
</comment>
<dbReference type="OrthoDB" id="416470at2759"/>
<dbReference type="GO" id="GO:0005762">
    <property type="term" value="C:mitochondrial large ribosomal subunit"/>
    <property type="evidence" value="ECO:0007669"/>
    <property type="project" value="TreeGrafter"/>
</dbReference>
<dbReference type="Gene3D" id="3.90.470.10">
    <property type="entry name" value="Ribosomal protein L22/L17"/>
    <property type="match status" value="1"/>
</dbReference>
<dbReference type="OMA" id="PAYVCHQ"/>
<dbReference type="InterPro" id="IPR036394">
    <property type="entry name" value="Ribosomal_uL22_sf"/>
</dbReference>
<dbReference type="Pfam" id="PF00237">
    <property type="entry name" value="Ribosomal_L22"/>
    <property type="match status" value="1"/>
</dbReference>
<dbReference type="InParanoid" id="E0VY13"/>
<evidence type="ECO:0000256" key="4">
    <source>
        <dbReference type="ARBA" id="ARBA00035286"/>
    </source>
</evidence>
<dbReference type="EnsemblMetazoa" id="PHUM507230-RA">
    <property type="protein sequence ID" value="PHUM507230-PA"/>
    <property type="gene ID" value="PHUM507230"/>
</dbReference>
<evidence type="ECO:0000313" key="9">
    <source>
        <dbReference type="Proteomes" id="UP000009046"/>
    </source>
</evidence>
<dbReference type="EMBL" id="AAZO01006173">
    <property type="status" value="NOT_ANNOTATED_CDS"/>
    <property type="molecule type" value="Genomic_DNA"/>
</dbReference>
<evidence type="ECO:0000256" key="5">
    <source>
        <dbReference type="ARBA" id="ARBA00035506"/>
    </source>
</evidence>
<dbReference type="Proteomes" id="UP000009046">
    <property type="component" value="Unassembled WGS sequence"/>
</dbReference>
<proteinExistence type="inferred from homology"/>
<evidence type="ECO:0000256" key="6">
    <source>
        <dbReference type="RuleBase" id="RU004005"/>
    </source>
</evidence>
<organism>
    <name type="scientific">Pediculus humanus subsp. corporis</name>
    <name type="common">Body louse</name>
    <dbReference type="NCBI Taxonomy" id="121224"/>
    <lineage>
        <taxon>Eukaryota</taxon>
        <taxon>Metazoa</taxon>
        <taxon>Ecdysozoa</taxon>
        <taxon>Arthropoda</taxon>
        <taxon>Hexapoda</taxon>
        <taxon>Insecta</taxon>
        <taxon>Pterygota</taxon>
        <taxon>Neoptera</taxon>
        <taxon>Paraneoptera</taxon>
        <taxon>Psocodea</taxon>
        <taxon>Troctomorpha</taxon>
        <taxon>Phthiraptera</taxon>
        <taxon>Anoplura</taxon>
        <taxon>Pediculidae</taxon>
        <taxon>Pediculus</taxon>
    </lineage>
</organism>
<evidence type="ECO:0000256" key="2">
    <source>
        <dbReference type="ARBA" id="ARBA00022980"/>
    </source>
</evidence>
<keyword evidence="3 6" id="KW-0687">Ribonucleoprotein</keyword>
<accession>E0VY13</accession>
<evidence type="ECO:0000313" key="8">
    <source>
        <dbReference type="EnsemblMetazoa" id="PHUM507230-PA"/>
    </source>
</evidence>
<dbReference type="CDD" id="cd00336">
    <property type="entry name" value="Ribosomal_L22"/>
    <property type="match status" value="1"/>
</dbReference>
<evidence type="ECO:0000313" key="7">
    <source>
        <dbReference type="EMBL" id="EEB18269.1"/>
    </source>
</evidence>
<dbReference type="PANTHER" id="PTHR13501">
    <property type="entry name" value="CHLOROPLAST 50S RIBOSOMAL PROTEIN L22-RELATED"/>
    <property type="match status" value="1"/>
</dbReference>
<protein>
    <recommendedName>
        <fullName evidence="4">Large ribosomal subunit protein uL22m</fullName>
    </recommendedName>
    <alternativeName>
        <fullName evidence="5">39S ribosomal protein L22, mitochondrial</fullName>
    </alternativeName>
</protein>
<keyword evidence="9" id="KW-1185">Reference proteome</keyword>
<reference evidence="7" key="1">
    <citation type="submission" date="2007-04" db="EMBL/GenBank/DDBJ databases">
        <title>Annotation of Pediculus humanus corporis strain USDA.</title>
        <authorList>
            <person name="Kirkness E."/>
            <person name="Hannick L."/>
            <person name="Hass B."/>
            <person name="Bruggner R."/>
            <person name="Lawson D."/>
            <person name="Bidwell S."/>
            <person name="Joardar V."/>
            <person name="Caler E."/>
            <person name="Walenz B."/>
            <person name="Inman J."/>
            <person name="Schobel S."/>
            <person name="Galinsky K."/>
            <person name="Amedeo P."/>
            <person name="Strausberg R."/>
        </authorList>
    </citation>
    <scope>NUCLEOTIDE SEQUENCE</scope>
    <source>
        <strain evidence="7">USDA</strain>
    </source>
</reference>
<dbReference type="PANTHER" id="PTHR13501:SF8">
    <property type="entry name" value="LARGE RIBOSOMAL SUBUNIT PROTEIN UL22M"/>
    <property type="match status" value="1"/>
</dbReference>
<dbReference type="FunCoup" id="E0VY13">
    <property type="interactions" value="1213"/>
</dbReference>
<dbReference type="InterPro" id="IPR047867">
    <property type="entry name" value="Ribosomal_uL22_bac/org-type"/>
</dbReference>
<dbReference type="GO" id="GO:0003735">
    <property type="term" value="F:structural constituent of ribosome"/>
    <property type="evidence" value="ECO:0007669"/>
    <property type="project" value="InterPro"/>
</dbReference>
<dbReference type="HOGENOM" id="CLU_100005_1_0_1"/>
<dbReference type="AlphaFoldDB" id="E0VY13"/>
<reference evidence="8" key="3">
    <citation type="submission" date="2021-02" db="UniProtKB">
        <authorList>
            <consortium name="EnsemblMetazoa"/>
        </authorList>
    </citation>
    <scope>IDENTIFICATION</scope>
    <source>
        <strain evidence="8">USDA</strain>
    </source>
</reference>
<dbReference type="InterPro" id="IPR001063">
    <property type="entry name" value="Ribosomal_uL22"/>
</dbReference>
<dbReference type="eggNOG" id="KOG1711">
    <property type="taxonomic scope" value="Eukaryota"/>
</dbReference>